<dbReference type="InterPro" id="IPR036380">
    <property type="entry name" value="Isochorismatase-like_sf"/>
</dbReference>
<name>A0A7W9Z0T4_9HYPH</name>
<dbReference type="Proteomes" id="UP000535501">
    <property type="component" value="Unassembled WGS sequence"/>
</dbReference>
<keyword evidence="4" id="KW-1185">Reference proteome</keyword>
<dbReference type="RefSeq" id="WP_077549826.1">
    <property type="nucleotide sequence ID" value="NZ_JACHEJ010000006.1"/>
</dbReference>
<dbReference type="AlphaFoldDB" id="A0A7W9Z0T4"/>
<dbReference type="Pfam" id="PF00857">
    <property type="entry name" value="Isochorismatase"/>
    <property type="match status" value="1"/>
</dbReference>
<organism evidence="3 4">
    <name type="scientific">Pseudorhizobium flavum</name>
    <dbReference type="NCBI Taxonomy" id="1335061"/>
    <lineage>
        <taxon>Bacteria</taxon>
        <taxon>Pseudomonadati</taxon>
        <taxon>Pseudomonadota</taxon>
        <taxon>Alphaproteobacteria</taxon>
        <taxon>Hyphomicrobiales</taxon>
        <taxon>Rhizobiaceae</taxon>
        <taxon>Rhizobium/Agrobacterium group</taxon>
        <taxon>Pseudorhizobium</taxon>
    </lineage>
</organism>
<comment type="caution">
    <text evidence="3">The sequence shown here is derived from an EMBL/GenBank/DDBJ whole genome shotgun (WGS) entry which is preliminary data.</text>
</comment>
<reference evidence="3 4" key="1">
    <citation type="submission" date="2020-08" db="EMBL/GenBank/DDBJ databases">
        <title>Genomic Encyclopedia of Type Strains, Phase IV (KMG-IV): sequencing the most valuable type-strain genomes for metagenomic binning, comparative biology and taxonomic classification.</title>
        <authorList>
            <person name="Goeker M."/>
        </authorList>
    </citation>
    <scope>NUCLEOTIDE SEQUENCE [LARGE SCALE GENOMIC DNA]</scope>
    <source>
        <strain evidence="3 4">DSM 102134</strain>
    </source>
</reference>
<keyword evidence="1" id="KW-0378">Hydrolase</keyword>
<protein>
    <submittedName>
        <fullName evidence="3">Nicotinamidase-related amidase</fullName>
    </submittedName>
</protein>
<evidence type="ECO:0000313" key="4">
    <source>
        <dbReference type="Proteomes" id="UP000535501"/>
    </source>
</evidence>
<dbReference type="Gene3D" id="3.40.50.850">
    <property type="entry name" value="Isochorismatase-like"/>
    <property type="match status" value="1"/>
</dbReference>
<dbReference type="EMBL" id="JACHEJ010000006">
    <property type="protein sequence ID" value="MBB6180596.1"/>
    <property type="molecule type" value="Genomic_DNA"/>
</dbReference>
<evidence type="ECO:0000313" key="3">
    <source>
        <dbReference type="EMBL" id="MBB6180596.1"/>
    </source>
</evidence>
<accession>A0A7W9Z0T4</accession>
<sequence>MEDPRRCRHLCVDMQRLFAEDTPWNVPWMQKVRDPVAILSSAHAAETIFTRFIPPVHPADVTGTWREYYQKWPMMTREVLGGEMVDILPELREFVPPATVFDKPIYSPWLDGRLHRYLRGRDVTTLVISGGETDVCVLAAVMGAVDLGYSIILLKDAICSTSDATHDATLGVYASRFSTQLRLSSVPEVLDWWA</sequence>
<dbReference type="InterPro" id="IPR050272">
    <property type="entry name" value="Isochorismatase-like_hydrls"/>
</dbReference>
<dbReference type="GO" id="GO:0016787">
    <property type="term" value="F:hydrolase activity"/>
    <property type="evidence" value="ECO:0007669"/>
    <property type="project" value="UniProtKB-KW"/>
</dbReference>
<gene>
    <name evidence="3" type="ORF">HNQ75_002578</name>
</gene>
<feature type="domain" description="Isochorismatase-like" evidence="2">
    <location>
        <begin position="10"/>
        <end position="180"/>
    </location>
</feature>
<dbReference type="PANTHER" id="PTHR43540">
    <property type="entry name" value="PEROXYUREIDOACRYLATE/UREIDOACRYLATE AMIDOHYDROLASE-RELATED"/>
    <property type="match status" value="1"/>
</dbReference>
<dbReference type="SUPFAM" id="SSF52499">
    <property type="entry name" value="Isochorismatase-like hydrolases"/>
    <property type="match status" value="1"/>
</dbReference>
<dbReference type="PANTHER" id="PTHR43540:SF6">
    <property type="entry name" value="ISOCHORISMATASE-LIKE DOMAIN-CONTAINING PROTEIN"/>
    <property type="match status" value="1"/>
</dbReference>
<proteinExistence type="predicted"/>
<evidence type="ECO:0000256" key="1">
    <source>
        <dbReference type="ARBA" id="ARBA00022801"/>
    </source>
</evidence>
<dbReference type="InterPro" id="IPR000868">
    <property type="entry name" value="Isochorismatase-like_dom"/>
</dbReference>
<dbReference type="CDD" id="cd00431">
    <property type="entry name" value="cysteine_hydrolases"/>
    <property type="match status" value="1"/>
</dbReference>
<evidence type="ECO:0000259" key="2">
    <source>
        <dbReference type="Pfam" id="PF00857"/>
    </source>
</evidence>